<feature type="compositionally biased region" description="Polar residues" evidence="1">
    <location>
        <begin position="197"/>
        <end position="217"/>
    </location>
</feature>
<sequence>MIRDQELAGLAMTLGRDAKIKITVSGDTSFCSPDGSHINIARMPSTPLGRMLAAGLVFHEVGHKNYTKGGRPDGLLGDMMNVIEDVRVDMETIKTRPGTCFNLEAVTTYYVNKGSLEPTSLAHAMLGKVMSYGFGRLMNHKAILPQETLCNEMMDDAFGQEFIEEVEVIIKDIPKLRSTRDTTVMAQKLIDLLVQQQTPPSRPAQKQLQGQEQNVKQGSNGGGSSGGKRPTPEEIEVLLKNNTGYGDFSTLIQKELDSMSDSIPDDIREGIPMLPVIGKLKASHGKMDEVEAISASSRMRARMMGLLQSIKRQPKSYGLSGRKLAPGRLVKLATGDPRIFRKKIEKVEVNTAVILLLDLSGSMTSKYEIANAATFALHTTLFGLKGVAVCSVEFSGKDKEPEVNILVDFGRKPQSENFNHRPFDSTPTHNAIWAGRAMLLQRPEPRKIMLLLTDGCPDNKPETRGATQRTMKDGIEVAAIGIMDKNVRRFWDNHKIIETIQELPVAMFGIMEGLLIKR</sequence>
<dbReference type="SMART" id="SM00327">
    <property type="entry name" value="VWA"/>
    <property type="match status" value="1"/>
</dbReference>
<evidence type="ECO:0000313" key="4">
    <source>
        <dbReference type="Proteomes" id="UP000006732"/>
    </source>
</evidence>
<dbReference type="Proteomes" id="UP000006732">
    <property type="component" value="Chromosome"/>
</dbReference>
<evidence type="ECO:0000313" key="3">
    <source>
        <dbReference type="EMBL" id="ABK99501.1"/>
    </source>
</evidence>
<accession>A1AQ81</accession>
<gene>
    <name evidence="3" type="ordered locus">Ppro_1891</name>
</gene>
<dbReference type="InterPro" id="IPR036465">
    <property type="entry name" value="vWFA_dom_sf"/>
</dbReference>
<dbReference type="KEGG" id="ppd:Ppro_1891"/>
<dbReference type="eggNOG" id="COG2304">
    <property type="taxonomic scope" value="Bacteria"/>
</dbReference>
<keyword evidence="4" id="KW-1185">Reference proteome</keyword>
<protein>
    <submittedName>
        <fullName evidence="3">von Willebrand factor, type A</fullName>
    </submittedName>
</protein>
<dbReference type="STRING" id="338966.Ppro_1891"/>
<dbReference type="SUPFAM" id="SSF53300">
    <property type="entry name" value="vWA-like"/>
    <property type="match status" value="1"/>
</dbReference>
<dbReference type="OrthoDB" id="5429046at2"/>
<name>A1AQ81_PELPD</name>
<organism evidence="3 4">
    <name type="scientific">Pelobacter propionicus (strain DSM 2379 / NBRC 103807 / OttBd1)</name>
    <dbReference type="NCBI Taxonomy" id="338966"/>
    <lineage>
        <taxon>Bacteria</taxon>
        <taxon>Pseudomonadati</taxon>
        <taxon>Thermodesulfobacteriota</taxon>
        <taxon>Desulfuromonadia</taxon>
        <taxon>Desulfuromonadales</taxon>
        <taxon>Desulfuromonadaceae</taxon>
        <taxon>Pelobacter</taxon>
    </lineage>
</organism>
<evidence type="ECO:0000256" key="1">
    <source>
        <dbReference type="SAM" id="MobiDB-lite"/>
    </source>
</evidence>
<dbReference type="AlphaFoldDB" id="A1AQ81"/>
<proteinExistence type="predicted"/>
<feature type="domain" description="VWFA" evidence="2">
    <location>
        <begin position="350"/>
        <end position="501"/>
    </location>
</feature>
<dbReference type="EMBL" id="CP000482">
    <property type="protein sequence ID" value="ABK99501.1"/>
    <property type="molecule type" value="Genomic_DNA"/>
</dbReference>
<dbReference type="InterPro" id="IPR002035">
    <property type="entry name" value="VWF_A"/>
</dbReference>
<dbReference type="RefSeq" id="WP_011735777.1">
    <property type="nucleotide sequence ID" value="NC_008609.1"/>
</dbReference>
<evidence type="ECO:0000259" key="2">
    <source>
        <dbReference type="SMART" id="SM00327"/>
    </source>
</evidence>
<dbReference type="HOGENOM" id="CLU_024864_0_0_7"/>
<feature type="region of interest" description="Disordered" evidence="1">
    <location>
        <begin position="197"/>
        <end position="231"/>
    </location>
</feature>
<reference evidence="3 4" key="1">
    <citation type="submission" date="2006-10" db="EMBL/GenBank/DDBJ databases">
        <title>Complete sequence of chromosome of Pelobacter propionicus DSM 2379.</title>
        <authorList>
            <consortium name="US DOE Joint Genome Institute"/>
            <person name="Copeland A."/>
            <person name="Lucas S."/>
            <person name="Lapidus A."/>
            <person name="Barry K."/>
            <person name="Detter J.C."/>
            <person name="Glavina del Rio T."/>
            <person name="Hammon N."/>
            <person name="Israni S."/>
            <person name="Dalin E."/>
            <person name="Tice H."/>
            <person name="Pitluck S."/>
            <person name="Saunders E."/>
            <person name="Brettin T."/>
            <person name="Bruce D."/>
            <person name="Han C."/>
            <person name="Tapia R."/>
            <person name="Schmutz J."/>
            <person name="Larimer F."/>
            <person name="Land M."/>
            <person name="Hauser L."/>
            <person name="Kyrpides N."/>
            <person name="Kim E."/>
            <person name="Lovley D."/>
            <person name="Richardson P."/>
        </authorList>
    </citation>
    <scope>NUCLEOTIDE SEQUENCE [LARGE SCALE GENOMIC DNA]</scope>
    <source>
        <strain evidence="4">DSM 2379 / NBRC 103807 / OttBd1</strain>
    </source>
</reference>
<dbReference type="Gene3D" id="3.40.50.410">
    <property type="entry name" value="von Willebrand factor, type A domain"/>
    <property type="match status" value="1"/>
</dbReference>